<evidence type="ECO:0000313" key="3">
    <source>
        <dbReference type="Proteomes" id="UP000254937"/>
    </source>
</evidence>
<proteinExistence type="predicted"/>
<evidence type="ECO:0000256" key="1">
    <source>
        <dbReference type="SAM" id="SignalP"/>
    </source>
</evidence>
<dbReference type="PROSITE" id="PS51257">
    <property type="entry name" value="PROKAR_LIPOPROTEIN"/>
    <property type="match status" value="1"/>
</dbReference>
<sequence length="58" mass="6428">MGPARLALILQLALLVLACVDLSGRGSSNSRRRLMCTTMLEYYSQCQAILTFSHLVLQ</sequence>
<feature type="signal peptide" evidence="1">
    <location>
        <begin position="1"/>
        <end position="18"/>
    </location>
</feature>
<name>A0A370PR96_ASPPH</name>
<feature type="chain" id="PRO_5016843511" evidence="1">
    <location>
        <begin position="19"/>
        <end position="58"/>
    </location>
</feature>
<dbReference type="EMBL" id="KZ851848">
    <property type="protein sequence ID" value="RDK44709.1"/>
    <property type="molecule type" value="Genomic_DNA"/>
</dbReference>
<protein>
    <submittedName>
        <fullName evidence="2">Uncharacterized protein</fullName>
    </submittedName>
</protein>
<reference evidence="2 3" key="1">
    <citation type="submission" date="2018-07" db="EMBL/GenBank/DDBJ databases">
        <title>Section-level genome sequencing of Aspergillus section Nigri to investigate inter- and intra-species variation.</title>
        <authorList>
            <consortium name="DOE Joint Genome Institute"/>
            <person name="Vesth T.C."/>
            <person name="Nybo J.L."/>
            <person name="Theobald S."/>
            <person name="Frisvad J.C."/>
            <person name="Larsen T.O."/>
            <person name="Nielsen K.F."/>
            <person name="Hoof J.B."/>
            <person name="Brandl J."/>
            <person name="Salamov A."/>
            <person name="Riley R."/>
            <person name="Gladden J.M."/>
            <person name="Phatale P."/>
            <person name="Nielsen M.T."/>
            <person name="Lyhne E.K."/>
            <person name="Kogle M.E."/>
            <person name="Strasser K."/>
            <person name="McDonnell E."/>
            <person name="Barry K."/>
            <person name="Clum A."/>
            <person name="Chen C."/>
            <person name="Nolan M."/>
            <person name="Sandor L."/>
            <person name="Kuo A."/>
            <person name="Lipzen A."/>
            <person name="Hainaut M."/>
            <person name="Drula E."/>
            <person name="Tsang A."/>
            <person name="Magnuson J.K."/>
            <person name="Henrissat B."/>
            <person name="Wiebenga A."/>
            <person name="Simmons B.A."/>
            <person name="Makela M.R."/>
            <person name="De vries R.P."/>
            <person name="Grigoriev I.V."/>
            <person name="Mortensen U.H."/>
            <person name="Baker S.E."/>
            <person name="Andersen M.R."/>
        </authorList>
    </citation>
    <scope>NUCLEOTIDE SEQUENCE [LARGE SCALE GENOMIC DNA]</scope>
    <source>
        <strain evidence="2 3">ATCC 13157</strain>
    </source>
</reference>
<organism evidence="2 3">
    <name type="scientific">Aspergillus phoenicis ATCC 13157</name>
    <dbReference type="NCBI Taxonomy" id="1353007"/>
    <lineage>
        <taxon>Eukaryota</taxon>
        <taxon>Fungi</taxon>
        <taxon>Dikarya</taxon>
        <taxon>Ascomycota</taxon>
        <taxon>Pezizomycotina</taxon>
        <taxon>Eurotiomycetes</taxon>
        <taxon>Eurotiomycetidae</taxon>
        <taxon>Eurotiales</taxon>
        <taxon>Aspergillaceae</taxon>
        <taxon>Aspergillus</taxon>
    </lineage>
</organism>
<keyword evidence="3" id="KW-1185">Reference proteome</keyword>
<gene>
    <name evidence="2" type="ORF">M752DRAFT_126231</name>
</gene>
<accession>A0A370PR96</accession>
<dbReference type="Proteomes" id="UP000254937">
    <property type="component" value="Unassembled WGS sequence"/>
</dbReference>
<dbReference type="AlphaFoldDB" id="A0A370PR96"/>
<evidence type="ECO:0000313" key="2">
    <source>
        <dbReference type="EMBL" id="RDK44709.1"/>
    </source>
</evidence>
<keyword evidence="1" id="KW-0732">Signal</keyword>